<dbReference type="InterPro" id="IPR052898">
    <property type="entry name" value="ACAD10-like"/>
</dbReference>
<dbReference type="InterPro" id="IPR023214">
    <property type="entry name" value="HAD_sf"/>
</dbReference>
<gene>
    <name evidence="1" type="ORF">GALMADRAFT_239406</name>
</gene>
<evidence type="ECO:0008006" key="3">
    <source>
        <dbReference type="Google" id="ProtNLM"/>
    </source>
</evidence>
<dbReference type="InterPro" id="IPR006439">
    <property type="entry name" value="HAD-SF_hydro_IA"/>
</dbReference>
<evidence type="ECO:0000313" key="2">
    <source>
        <dbReference type="Proteomes" id="UP000027222"/>
    </source>
</evidence>
<organism evidence="1 2">
    <name type="scientific">Galerina marginata (strain CBS 339.88)</name>
    <dbReference type="NCBI Taxonomy" id="685588"/>
    <lineage>
        <taxon>Eukaryota</taxon>
        <taxon>Fungi</taxon>
        <taxon>Dikarya</taxon>
        <taxon>Basidiomycota</taxon>
        <taxon>Agaricomycotina</taxon>
        <taxon>Agaricomycetes</taxon>
        <taxon>Agaricomycetidae</taxon>
        <taxon>Agaricales</taxon>
        <taxon>Agaricineae</taxon>
        <taxon>Strophariaceae</taxon>
        <taxon>Galerina</taxon>
    </lineage>
</organism>
<keyword evidence="2" id="KW-1185">Reference proteome</keyword>
<dbReference type="Gene3D" id="1.10.150.240">
    <property type="entry name" value="Putative phosphatase, domain 2"/>
    <property type="match status" value="1"/>
</dbReference>
<dbReference type="AlphaFoldDB" id="A0A067TRA4"/>
<dbReference type="CDD" id="cd02603">
    <property type="entry name" value="HAD_sEH-N_like"/>
    <property type="match status" value="1"/>
</dbReference>
<dbReference type="Gene3D" id="3.40.50.1000">
    <property type="entry name" value="HAD superfamily/HAD-like"/>
    <property type="match status" value="1"/>
</dbReference>
<sequence>MPKAVIFDIGGVVMRSPFIAIAAFERRLGLPVNYINCSITGQGSNGAWQKFERGEIELLPFYDAFGNDLSDTVNGNIWYKAYCDRKGIPCPLLPQTLNIDGRELFGAMMREAQQYDPHIRLAILRLRAAGQHKIIALTNNFARVHAPQEELEFLGWGEGAIPCHLTDLFDDFCDSSSLGMRKPEAGFYLLACERNSIKPWEAVFLDDIGINLKAANALGMDTIKVLIGRTLEAVKELEKKVGLDLRTPILESKL</sequence>
<dbReference type="SUPFAM" id="SSF56784">
    <property type="entry name" value="HAD-like"/>
    <property type="match status" value="1"/>
</dbReference>
<dbReference type="EMBL" id="KL142370">
    <property type="protein sequence ID" value="KDR81463.1"/>
    <property type="molecule type" value="Genomic_DNA"/>
</dbReference>
<protein>
    <recommendedName>
        <fullName evidence="3">HAD-like protein</fullName>
    </recommendedName>
</protein>
<dbReference type="HOGENOM" id="CLU_045011_1_0_1"/>
<reference evidence="2" key="1">
    <citation type="journal article" date="2014" name="Proc. Natl. Acad. Sci. U.S.A.">
        <title>Extensive sampling of basidiomycete genomes demonstrates inadequacy of the white-rot/brown-rot paradigm for wood decay fungi.</title>
        <authorList>
            <person name="Riley R."/>
            <person name="Salamov A.A."/>
            <person name="Brown D.W."/>
            <person name="Nagy L.G."/>
            <person name="Floudas D."/>
            <person name="Held B.W."/>
            <person name="Levasseur A."/>
            <person name="Lombard V."/>
            <person name="Morin E."/>
            <person name="Otillar R."/>
            <person name="Lindquist E.A."/>
            <person name="Sun H."/>
            <person name="LaButti K.M."/>
            <person name="Schmutz J."/>
            <person name="Jabbour D."/>
            <person name="Luo H."/>
            <person name="Baker S.E."/>
            <person name="Pisabarro A.G."/>
            <person name="Walton J.D."/>
            <person name="Blanchette R.A."/>
            <person name="Henrissat B."/>
            <person name="Martin F."/>
            <person name="Cullen D."/>
            <person name="Hibbett D.S."/>
            <person name="Grigoriev I.V."/>
        </authorList>
    </citation>
    <scope>NUCLEOTIDE SEQUENCE [LARGE SCALE GENOMIC DNA]</scope>
    <source>
        <strain evidence="2">CBS 339.88</strain>
    </source>
</reference>
<evidence type="ECO:0000313" key="1">
    <source>
        <dbReference type="EMBL" id="KDR81463.1"/>
    </source>
</evidence>
<accession>A0A067TRA4</accession>
<dbReference type="InterPro" id="IPR036412">
    <property type="entry name" value="HAD-like_sf"/>
</dbReference>
<dbReference type="GO" id="GO:0016791">
    <property type="term" value="F:phosphatase activity"/>
    <property type="evidence" value="ECO:0007669"/>
    <property type="project" value="UniProtKB-ARBA"/>
</dbReference>
<dbReference type="STRING" id="685588.A0A067TRA4"/>
<dbReference type="Pfam" id="PF00702">
    <property type="entry name" value="Hydrolase"/>
    <property type="match status" value="1"/>
</dbReference>
<proteinExistence type="predicted"/>
<dbReference type="PANTHER" id="PTHR47829">
    <property type="entry name" value="HYDROLASE, PUTATIVE (AFU_ORTHOLOGUE AFUA_1G12880)-RELATED"/>
    <property type="match status" value="1"/>
</dbReference>
<dbReference type="SFLD" id="SFLDS00003">
    <property type="entry name" value="Haloacid_Dehalogenase"/>
    <property type="match status" value="1"/>
</dbReference>
<dbReference type="PANTHER" id="PTHR47829:SF1">
    <property type="entry name" value="HAD FAMILY PHOSPHATASE"/>
    <property type="match status" value="1"/>
</dbReference>
<dbReference type="Proteomes" id="UP000027222">
    <property type="component" value="Unassembled WGS sequence"/>
</dbReference>
<dbReference type="SFLD" id="SFLDG01129">
    <property type="entry name" value="C1.5:_HAD__Beta-PGM__Phosphata"/>
    <property type="match status" value="1"/>
</dbReference>
<dbReference type="OrthoDB" id="1694274at2759"/>
<dbReference type="InterPro" id="IPR023198">
    <property type="entry name" value="PGP-like_dom2"/>
</dbReference>
<name>A0A067TRA4_GALM3</name>
<dbReference type="NCBIfam" id="TIGR01509">
    <property type="entry name" value="HAD-SF-IA-v3"/>
    <property type="match status" value="1"/>
</dbReference>